<proteinExistence type="predicted"/>
<dbReference type="GeneTree" id="ENSGT00940000153110"/>
<feature type="compositionally biased region" description="Basic and acidic residues" evidence="3">
    <location>
        <begin position="114"/>
        <end position="134"/>
    </location>
</feature>
<dbReference type="GO" id="GO:0005856">
    <property type="term" value="C:cytoskeleton"/>
    <property type="evidence" value="ECO:0007669"/>
    <property type="project" value="UniProtKB-ARBA"/>
</dbReference>
<feature type="region of interest" description="Disordered" evidence="3">
    <location>
        <begin position="1"/>
        <end position="138"/>
    </location>
</feature>
<accession>A0A8C5Q1S6</accession>
<feature type="coiled-coil region" evidence="2">
    <location>
        <begin position="394"/>
        <end position="460"/>
    </location>
</feature>
<dbReference type="InterPro" id="IPR051147">
    <property type="entry name" value="CFAP_domain-containing"/>
</dbReference>
<protein>
    <submittedName>
        <fullName evidence="5">Cilia and flagella associated protein 100</fullName>
    </submittedName>
</protein>
<evidence type="ECO:0000256" key="1">
    <source>
        <dbReference type="ARBA" id="ARBA00023054"/>
    </source>
</evidence>
<dbReference type="Proteomes" id="UP000694569">
    <property type="component" value="Unplaced"/>
</dbReference>
<reference evidence="5" key="1">
    <citation type="submission" date="2025-08" db="UniProtKB">
        <authorList>
            <consortium name="Ensembl"/>
        </authorList>
    </citation>
    <scope>IDENTIFICATION</scope>
</reference>
<dbReference type="Ensembl" id="ENSLLET00000032498.1">
    <property type="protein sequence ID" value="ENSLLEP00000031290.1"/>
    <property type="gene ID" value="ENSLLEG00000019824.1"/>
</dbReference>
<feature type="domain" description="DUF4200" evidence="4">
    <location>
        <begin position="165"/>
        <end position="282"/>
    </location>
</feature>
<evidence type="ECO:0000259" key="4">
    <source>
        <dbReference type="Pfam" id="PF13863"/>
    </source>
</evidence>
<evidence type="ECO:0000313" key="6">
    <source>
        <dbReference type="Proteomes" id="UP000694569"/>
    </source>
</evidence>
<feature type="coiled-coil region" evidence="2">
    <location>
        <begin position="179"/>
        <end position="249"/>
    </location>
</feature>
<reference evidence="5" key="2">
    <citation type="submission" date="2025-09" db="UniProtKB">
        <authorList>
            <consortium name="Ensembl"/>
        </authorList>
    </citation>
    <scope>IDENTIFICATION</scope>
</reference>
<organism evidence="5 6">
    <name type="scientific">Leptobrachium leishanense</name>
    <name type="common">Leishan spiny toad</name>
    <dbReference type="NCBI Taxonomy" id="445787"/>
    <lineage>
        <taxon>Eukaryota</taxon>
        <taxon>Metazoa</taxon>
        <taxon>Chordata</taxon>
        <taxon>Craniata</taxon>
        <taxon>Vertebrata</taxon>
        <taxon>Euteleostomi</taxon>
        <taxon>Amphibia</taxon>
        <taxon>Batrachia</taxon>
        <taxon>Anura</taxon>
        <taxon>Pelobatoidea</taxon>
        <taxon>Megophryidae</taxon>
        <taxon>Leptobrachium</taxon>
    </lineage>
</organism>
<feature type="compositionally biased region" description="Polar residues" evidence="3">
    <location>
        <begin position="323"/>
        <end position="333"/>
    </location>
</feature>
<dbReference type="OrthoDB" id="10264063at2759"/>
<dbReference type="AlphaFoldDB" id="A0A8C5Q1S6"/>
<feature type="compositionally biased region" description="Low complexity" evidence="3">
    <location>
        <begin position="16"/>
        <end position="32"/>
    </location>
</feature>
<dbReference type="InterPro" id="IPR025252">
    <property type="entry name" value="DUF4200"/>
</dbReference>
<keyword evidence="1 2" id="KW-0175">Coiled coil</keyword>
<evidence type="ECO:0000256" key="3">
    <source>
        <dbReference type="SAM" id="MobiDB-lite"/>
    </source>
</evidence>
<gene>
    <name evidence="5" type="primary">CFAP100</name>
</gene>
<feature type="compositionally biased region" description="Polar residues" evidence="3">
    <location>
        <begin position="1"/>
        <end position="15"/>
    </location>
</feature>
<feature type="compositionally biased region" description="Polar residues" evidence="3">
    <location>
        <begin position="33"/>
        <end position="52"/>
    </location>
</feature>
<dbReference type="PANTHER" id="PTHR21683">
    <property type="entry name" value="COILED-COIL DOMAIN-CONTAINING PROTEIN 42 LIKE-2-LIKE-RELATED"/>
    <property type="match status" value="1"/>
</dbReference>
<feature type="region of interest" description="Disordered" evidence="3">
    <location>
        <begin position="288"/>
        <end position="370"/>
    </location>
</feature>
<keyword evidence="6" id="KW-1185">Reference proteome</keyword>
<dbReference type="PANTHER" id="PTHR21683:SF17">
    <property type="entry name" value="CILIA AND FLAGELLA-ASSOCIATED PROTEIN 100"/>
    <property type="match status" value="1"/>
</dbReference>
<feature type="region of interest" description="Disordered" evidence="3">
    <location>
        <begin position="564"/>
        <end position="595"/>
    </location>
</feature>
<evidence type="ECO:0000256" key="2">
    <source>
        <dbReference type="SAM" id="Coils"/>
    </source>
</evidence>
<dbReference type="Pfam" id="PF13863">
    <property type="entry name" value="DUF4200"/>
    <property type="match status" value="1"/>
</dbReference>
<feature type="compositionally biased region" description="Basic and acidic residues" evidence="3">
    <location>
        <begin position="76"/>
        <end position="93"/>
    </location>
</feature>
<evidence type="ECO:0000313" key="5">
    <source>
        <dbReference type="Ensembl" id="ENSLLEP00000031290.1"/>
    </source>
</evidence>
<name>A0A8C5Q1S6_9ANUR</name>
<sequence>MSSISLERSTSTRGTAASAPASRLSHSASHLSVQRSNVNSAKSGSDAKSTASGRIKKKSDTEQNPFRIPSNVDFFLIRDQEKETKQKEKERNKNLRVHQKTTYTTKMNTKLAGLRRETEREQRDGEAEESEKSPADAIATTRENPSWKLAITRDKPVQKESLHDFINKKREMFLLEYSLTVKRDEIQKLEALAAAEEMKLEKAEQFLQEDAKRFDEFLKQNDMNSVNALEQAERESNLKKERVAQIKSQTTQMINIRSDISKCEEVLREFLTYRDFLFKLSPPEWQEDVLKRKKPAPVTVHETRSAESKISLSPVPAKKSESRSSGQAAIQSRDSMRDTRQASRHSTKTVTSKKLSNAALPVEEKDGAESLVISDSEEEPELYFKDPQQLLKIFSELEEQNLSLIQNSQETEESLEEIKQNITSTEEKMERETQQLKDHIEQLTTTIAQEAERAADLELKSRVFSFGQYKSEDQENMLSSLSRKVEEIYQACIGENRANLNALQMLMIIEHQLEELLDHIEVIPRERIEVAEKAKEKERRLRLREEKIKQQKLHQEERLRKALERAQADPKKNSGRKLMMRSDPPTLKLKLDKDQDVIDKEKEEAQLFFS</sequence>